<proteinExistence type="predicted"/>
<reference evidence="2 4" key="1">
    <citation type="submission" date="2023-09" db="EMBL/GenBank/DDBJ databases">
        <title>Demequina sp. a novel bacteria isolated from Capsicum annuum.</title>
        <authorList>
            <person name="Humaira Z."/>
            <person name="Lee J."/>
            <person name="Cho D."/>
        </authorList>
    </citation>
    <scope>NUCLEOTIDE SEQUENCE [LARGE SCALE GENOMIC DNA]</scope>
    <source>
        <strain evidence="2 4">OYTSA14</strain>
        <strain evidence="3">PMTSA13</strain>
    </source>
</reference>
<dbReference type="Proteomes" id="UP001303408">
    <property type="component" value="Chromosome"/>
</dbReference>
<gene>
    <name evidence="2" type="ORF">RN606_09775</name>
    <name evidence="3" type="ORF">RN607_09775</name>
</gene>
<dbReference type="InterPro" id="IPR005149">
    <property type="entry name" value="Tscrpt_reg_PadR_N"/>
</dbReference>
<accession>A0AA96JA15</accession>
<dbReference type="InterPro" id="IPR052509">
    <property type="entry name" value="Metal_resp_DNA-bind_regulator"/>
</dbReference>
<keyword evidence="4" id="KW-1185">Reference proteome</keyword>
<dbReference type="RefSeq" id="WP_313496723.1">
    <property type="nucleotide sequence ID" value="NZ_CP134879.1"/>
</dbReference>
<dbReference type="KEGG" id="dcp:RN607_09775"/>
<name>A0AA96F4L4_9MICO</name>
<organism evidence="2 4">
    <name type="scientific">Demequina capsici</name>
    <dbReference type="NCBI Taxonomy" id="3075620"/>
    <lineage>
        <taxon>Bacteria</taxon>
        <taxon>Bacillati</taxon>
        <taxon>Actinomycetota</taxon>
        <taxon>Actinomycetes</taxon>
        <taxon>Micrococcales</taxon>
        <taxon>Demequinaceae</taxon>
        <taxon>Demequina</taxon>
    </lineage>
</organism>
<dbReference type="Pfam" id="PF03551">
    <property type="entry name" value="PadR"/>
    <property type="match status" value="1"/>
</dbReference>
<dbReference type="Proteomes" id="UP001304125">
    <property type="component" value="Chromosome"/>
</dbReference>
<dbReference type="EMBL" id="CP134879">
    <property type="protein sequence ID" value="WNM23649.1"/>
    <property type="molecule type" value="Genomic_DNA"/>
</dbReference>
<feature type="domain" description="Transcription regulator PadR N-terminal" evidence="1">
    <location>
        <begin position="16"/>
        <end position="89"/>
    </location>
</feature>
<evidence type="ECO:0000259" key="1">
    <source>
        <dbReference type="Pfam" id="PF03551"/>
    </source>
</evidence>
<accession>A0AA96F4L4</accession>
<dbReference type="Gene3D" id="1.10.10.10">
    <property type="entry name" value="Winged helix-like DNA-binding domain superfamily/Winged helix DNA-binding domain"/>
    <property type="match status" value="1"/>
</dbReference>
<dbReference type="AlphaFoldDB" id="A0AA96F4L4"/>
<dbReference type="PANTHER" id="PTHR33169:SF14">
    <property type="entry name" value="TRANSCRIPTIONAL REGULATOR RV3488"/>
    <property type="match status" value="1"/>
</dbReference>
<dbReference type="SUPFAM" id="SSF46785">
    <property type="entry name" value="Winged helix' DNA-binding domain"/>
    <property type="match status" value="1"/>
</dbReference>
<evidence type="ECO:0000313" key="4">
    <source>
        <dbReference type="Proteomes" id="UP001304125"/>
    </source>
</evidence>
<protein>
    <submittedName>
        <fullName evidence="2">Helix-turn-helix transcriptional regulator</fullName>
    </submittedName>
</protein>
<evidence type="ECO:0000313" key="2">
    <source>
        <dbReference type="EMBL" id="WNM23649.1"/>
    </source>
</evidence>
<dbReference type="InterPro" id="IPR036390">
    <property type="entry name" value="WH_DNA-bd_sf"/>
</dbReference>
<dbReference type="PANTHER" id="PTHR33169">
    <property type="entry name" value="PADR-FAMILY TRANSCRIPTIONAL REGULATOR"/>
    <property type="match status" value="1"/>
</dbReference>
<dbReference type="InterPro" id="IPR036388">
    <property type="entry name" value="WH-like_DNA-bd_sf"/>
</dbReference>
<evidence type="ECO:0000313" key="3">
    <source>
        <dbReference type="EMBL" id="WNM26488.1"/>
    </source>
</evidence>
<sequence>MKVSKDLMAASSTPLVLAILADGESYGYAIVKRVRELSDGQLEWTDGLLYPLLHRLEDAGHIESRWGRSETGRRRRYYRLTAAGTREISEQRRQWAAVAAALDSAWQDLREATAAPLPAPGVAR</sequence>
<dbReference type="EMBL" id="CP134880">
    <property type="protein sequence ID" value="WNM26488.1"/>
    <property type="molecule type" value="Genomic_DNA"/>
</dbReference>